<dbReference type="Proteomes" id="UP000059680">
    <property type="component" value="Chromosome 1"/>
</dbReference>
<proteinExistence type="predicted"/>
<sequence>MSRGSLRRITSCHESLVREENKSRELATDPTVARPSAFGSNCHEVINGGGGAEGAYATSLLVKVEEKPRVPLLDPTVMRPPVPAVLRLLVVEEEPYMS</sequence>
<dbReference type="InParanoid" id="A0A0P0V1W1"/>
<dbReference type="AlphaFoldDB" id="A0A0P0V1W1"/>
<organism evidence="2 3">
    <name type="scientific">Oryza sativa subsp. japonica</name>
    <name type="common">Rice</name>
    <dbReference type="NCBI Taxonomy" id="39947"/>
    <lineage>
        <taxon>Eukaryota</taxon>
        <taxon>Viridiplantae</taxon>
        <taxon>Streptophyta</taxon>
        <taxon>Embryophyta</taxon>
        <taxon>Tracheophyta</taxon>
        <taxon>Spermatophyta</taxon>
        <taxon>Magnoliopsida</taxon>
        <taxon>Liliopsida</taxon>
        <taxon>Poales</taxon>
        <taxon>Poaceae</taxon>
        <taxon>BOP clade</taxon>
        <taxon>Oryzoideae</taxon>
        <taxon>Oryzeae</taxon>
        <taxon>Oryzinae</taxon>
        <taxon>Oryza</taxon>
        <taxon>Oryza sativa</taxon>
    </lineage>
</organism>
<feature type="compositionally biased region" description="Basic and acidic residues" evidence="1">
    <location>
        <begin position="15"/>
        <end position="27"/>
    </location>
</feature>
<accession>A0A0P0V1W1</accession>
<gene>
    <name evidence="2" type="ordered locus">Os01g0318500</name>
    <name evidence="2" type="ORF">OSNPB_010318500</name>
</gene>
<reference evidence="2 3" key="2">
    <citation type="journal article" date="2013" name="Plant Cell Physiol.">
        <title>Rice Annotation Project Database (RAP-DB): an integrative and interactive database for rice genomics.</title>
        <authorList>
            <person name="Sakai H."/>
            <person name="Lee S.S."/>
            <person name="Tanaka T."/>
            <person name="Numa H."/>
            <person name="Kim J."/>
            <person name="Kawahara Y."/>
            <person name="Wakimoto H."/>
            <person name="Yang C.C."/>
            <person name="Iwamoto M."/>
            <person name="Abe T."/>
            <person name="Yamada Y."/>
            <person name="Muto A."/>
            <person name="Inokuchi H."/>
            <person name="Ikemura T."/>
            <person name="Matsumoto T."/>
            <person name="Sasaki T."/>
            <person name="Itoh T."/>
        </authorList>
    </citation>
    <scope>NUCLEOTIDE SEQUENCE [LARGE SCALE GENOMIC DNA]</scope>
    <source>
        <strain evidence="3">cv. Nipponbare</strain>
    </source>
</reference>
<dbReference type="EMBL" id="AP014957">
    <property type="protein sequence ID" value="BAS71828.1"/>
    <property type="molecule type" value="Genomic_DNA"/>
</dbReference>
<keyword evidence="3" id="KW-1185">Reference proteome</keyword>
<reference evidence="3" key="1">
    <citation type="journal article" date="2005" name="Nature">
        <title>The map-based sequence of the rice genome.</title>
        <authorList>
            <consortium name="International rice genome sequencing project (IRGSP)"/>
            <person name="Matsumoto T."/>
            <person name="Wu J."/>
            <person name="Kanamori H."/>
            <person name="Katayose Y."/>
            <person name="Fujisawa M."/>
            <person name="Namiki N."/>
            <person name="Mizuno H."/>
            <person name="Yamamoto K."/>
            <person name="Antonio B.A."/>
            <person name="Baba T."/>
            <person name="Sakata K."/>
            <person name="Nagamura Y."/>
            <person name="Aoki H."/>
            <person name="Arikawa K."/>
            <person name="Arita K."/>
            <person name="Bito T."/>
            <person name="Chiden Y."/>
            <person name="Fujitsuka N."/>
            <person name="Fukunaka R."/>
            <person name="Hamada M."/>
            <person name="Harada C."/>
            <person name="Hayashi A."/>
            <person name="Hijishita S."/>
            <person name="Honda M."/>
            <person name="Hosokawa S."/>
            <person name="Ichikawa Y."/>
            <person name="Idonuma A."/>
            <person name="Iijima M."/>
            <person name="Ikeda M."/>
            <person name="Ikeno M."/>
            <person name="Ito K."/>
            <person name="Ito S."/>
            <person name="Ito T."/>
            <person name="Ito Y."/>
            <person name="Ito Y."/>
            <person name="Iwabuchi A."/>
            <person name="Kamiya K."/>
            <person name="Karasawa W."/>
            <person name="Kurita K."/>
            <person name="Katagiri S."/>
            <person name="Kikuta A."/>
            <person name="Kobayashi H."/>
            <person name="Kobayashi N."/>
            <person name="Machita K."/>
            <person name="Maehara T."/>
            <person name="Masukawa M."/>
            <person name="Mizubayashi T."/>
            <person name="Mukai Y."/>
            <person name="Nagasaki H."/>
            <person name="Nagata Y."/>
            <person name="Naito S."/>
            <person name="Nakashima M."/>
            <person name="Nakama Y."/>
            <person name="Nakamichi Y."/>
            <person name="Nakamura M."/>
            <person name="Meguro A."/>
            <person name="Negishi M."/>
            <person name="Ohta I."/>
            <person name="Ohta T."/>
            <person name="Okamoto M."/>
            <person name="Ono N."/>
            <person name="Saji S."/>
            <person name="Sakaguchi M."/>
            <person name="Sakai K."/>
            <person name="Shibata M."/>
            <person name="Shimokawa T."/>
            <person name="Song J."/>
            <person name="Takazaki Y."/>
            <person name="Terasawa K."/>
            <person name="Tsugane M."/>
            <person name="Tsuji K."/>
            <person name="Ueda S."/>
            <person name="Waki K."/>
            <person name="Yamagata H."/>
            <person name="Yamamoto M."/>
            <person name="Yamamoto S."/>
            <person name="Yamane H."/>
            <person name="Yoshiki S."/>
            <person name="Yoshihara R."/>
            <person name="Yukawa K."/>
            <person name="Zhong H."/>
            <person name="Yano M."/>
            <person name="Yuan Q."/>
            <person name="Ouyang S."/>
            <person name="Liu J."/>
            <person name="Jones K.M."/>
            <person name="Gansberger K."/>
            <person name="Moffat K."/>
            <person name="Hill J."/>
            <person name="Bera J."/>
            <person name="Fadrosh D."/>
            <person name="Jin S."/>
            <person name="Johri S."/>
            <person name="Kim M."/>
            <person name="Overton L."/>
            <person name="Reardon M."/>
            <person name="Tsitrin T."/>
            <person name="Vuong H."/>
            <person name="Weaver B."/>
            <person name="Ciecko A."/>
            <person name="Tallon L."/>
            <person name="Jackson J."/>
            <person name="Pai G."/>
            <person name="Aken S.V."/>
            <person name="Utterback T."/>
            <person name="Reidmuller S."/>
            <person name="Feldblyum T."/>
            <person name="Hsiao J."/>
            <person name="Zismann V."/>
            <person name="Iobst S."/>
            <person name="de Vazeille A.R."/>
            <person name="Buell C.R."/>
            <person name="Ying K."/>
            <person name="Li Y."/>
            <person name="Lu T."/>
            <person name="Huang Y."/>
            <person name="Zhao Q."/>
            <person name="Feng Q."/>
            <person name="Zhang L."/>
            <person name="Zhu J."/>
            <person name="Weng Q."/>
            <person name="Mu J."/>
            <person name="Lu Y."/>
            <person name="Fan D."/>
            <person name="Liu Y."/>
            <person name="Guan J."/>
            <person name="Zhang Y."/>
            <person name="Yu S."/>
            <person name="Liu X."/>
            <person name="Zhang Y."/>
            <person name="Hong G."/>
            <person name="Han B."/>
            <person name="Choisne N."/>
            <person name="Demange N."/>
            <person name="Orjeda G."/>
            <person name="Samain S."/>
            <person name="Cattolico L."/>
            <person name="Pelletier E."/>
            <person name="Couloux A."/>
            <person name="Segurens B."/>
            <person name="Wincker P."/>
            <person name="D'Hont A."/>
            <person name="Scarpelli C."/>
            <person name="Weissenbach J."/>
            <person name="Salanoubat M."/>
            <person name="Quetier F."/>
            <person name="Yu Y."/>
            <person name="Kim H.R."/>
            <person name="Rambo T."/>
            <person name="Currie J."/>
            <person name="Collura K."/>
            <person name="Luo M."/>
            <person name="Yang T."/>
            <person name="Ammiraju J.S.S."/>
            <person name="Engler F."/>
            <person name="Soderlund C."/>
            <person name="Wing R.A."/>
            <person name="Palmer L.E."/>
            <person name="de la Bastide M."/>
            <person name="Spiegel L."/>
            <person name="Nascimento L."/>
            <person name="Zutavern T."/>
            <person name="O'Shaughnessy A."/>
            <person name="Dike S."/>
            <person name="Dedhia N."/>
            <person name="Preston R."/>
            <person name="Balija V."/>
            <person name="McCombie W.R."/>
            <person name="Chow T."/>
            <person name="Chen H."/>
            <person name="Chung M."/>
            <person name="Chen C."/>
            <person name="Shaw J."/>
            <person name="Wu H."/>
            <person name="Hsiao K."/>
            <person name="Chao Y."/>
            <person name="Chu M."/>
            <person name="Cheng C."/>
            <person name="Hour A."/>
            <person name="Lee P."/>
            <person name="Lin S."/>
            <person name="Lin Y."/>
            <person name="Liou J."/>
            <person name="Liu S."/>
            <person name="Hsing Y."/>
            <person name="Raghuvanshi S."/>
            <person name="Mohanty A."/>
            <person name="Bharti A.K."/>
            <person name="Gaur A."/>
            <person name="Gupta V."/>
            <person name="Kumar D."/>
            <person name="Ravi V."/>
            <person name="Vij S."/>
            <person name="Kapur A."/>
            <person name="Khurana P."/>
            <person name="Khurana P."/>
            <person name="Khurana J.P."/>
            <person name="Tyagi A.K."/>
            <person name="Gaikwad K."/>
            <person name="Singh A."/>
            <person name="Dalal V."/>
            <person name="Srivastava S."/>
            <person name="Dixit A."/>
            <person name="Pal A.K."/>
            <person name="Ghazi I.A."/>
            <person name="Yadav M."/>
            <person name="Pandit A."/>
            <person name="Bhargava A."/>
            <person name="Sureshbabu K."/>
            <person name="Batra K."/>
            <person name="Sharma T.R."/>
            <person name="Mohapatra T."/>
            <person name="Singh N.K."/>
            <person name="Messing J."/>
            <person name="Nelson A.B."/>
            <person name="Fuks G."/>
            <person name="Kavchok S."/>
            <person name="Keizer G."/>
            <person name="Linton E."/>
            <person name="Llaca V."/>
            <person name="Song R."/>
            <person name="Tanyolac B."/>
            <person name="Young S."/>
            <person name="Ho-Il K."/>
            <person name="Hahn J.H."/>
            <person name="Sangsakoo G."/>
            <person name="Vanavichit A."/>
            <person name="de Mattos Luiz.A.T."/>
            <person name="Zimmer P.D."/>
            <person name="Malone G."/>
            <person name="Dellagostin O."/>
            <person name="de Oliveira A.C."/>
            <person name="Bevan M."/>
            <person name="Bancroft I."/>
            <person name="Minx P."/>
            <person name="Cordum H."/>
            <person name="Wilson R."/>
            <person name="Cheng Z."/>
            <person name="Jin W."/>
            <person name="Jiang J."/>
            <person name="Leong S.A."/>
            <person name="Iwama H."/>
            <person name="Gojobori T."/>
            <person name="Itoh T."/>
            <person name="Niimura Y."/>
            <person name="Fujii Y."/>
            <person name="Habara T."/>
            <person name="Sakai H."/>
            <person name="Sato Y."/>
            <person name="Wilson G."/>
            <person name="Kumar K."/>
            <person name="McCouch S."/>
            <person name="Juretic N."/>
            <person name="Hoen D."/>
            <person name="Wright S."/>
            <person name="Bruskiewich R."/>
            <person name="Bureau T."/>
            <person name="Miyao A."/>
            <person name="Hirochika H."/>
            <person name="Nishikawa T."/>
            <person name="Kadowaki K."/>
            <person name="Sugiura M."/>
            <person name="Burr B."/>
            <person name="Sasaki T."/>
        </authorList>
    </citation>
    <scope>NUCLEOTIDE SEQUENCE [LARGE SCALE GENOMIC DNA]</scope>
    <source>
        <strain evidence="3">cv. Nipponbare</strain>
    </source>
</reference>
<protein>
    <submittedName>
        <fullName evidence="2">Os01g0318500 protein</fullName>
    </submittedName>
</protein>
<evidence type="ECO:0000256" key="1">
    <source>
        <dbReference type="SAM" id="MobiDB-lite"/>
    </source>
</evidence>
<dbReference type="PaxDb" id="39947-A0A0P0V1W1"/>
<feature type="region of interest" description="Disordered" evidence="1">
    <location>
        <begin position="1"/>
        <end position="34"/>
    </location>
</feature>
<evidence type="ECO:0000313" key="3">
    <source>
        <dbReference type="Proteomes" id="UP000059680"/>
    </source>
</evidence>
<evidence type="ECO:0000313" key="2">
    <source>
        <dbReference type="EMBL" id="BAS71828.1"/>
    </source>
</evidence>
<name>A0A0P0V1W1_ORYSJ</name>
<reference evidence="2 3" key="3">
    <citation type="journal article" date="2013" name="Rice">
        <title>Improvement of the Oryza sativa Nipponbare reference genome using next generation sequence and optical map data.</title>
        <authorList>
            <person name="Kawahara Y."/>
            <person name="de la Bastide M."/>
            <person name="Hamilton J.P."/>
            <person name="Kanamori H."/>
            <person name="McCombie W.R."/>
            <person name="Ouyang S."/>
            <person name="Schwartz D.C."/>
            <person name="Tanaka T."/>
            <person name="Wu J."/>
            <person name="Zhou S."/>
            <person name="Childs K.L."/>
            <person name="Davidson R.M."/>
            <person name="Lin H."/>
            <person name="Quesada-Ocampo L."/>
            <person name="Vaillancourt B."/>
            <person name="Sakai H."/>
            <person name="Lee S.S."/>
            <person name="Kim J."/>
            <person name="Numa H."/>
            <person name="Itoh T."/>
            <person name="Buell C.R."/>
            <person name="Matsumoto T."/>
        </authorList>
    </citation>
    <scope>NUCLEOTIDE SEQUENCE [LARGE SCALE GENOMIC DNA]</scope>
    <source>
        <strain evidence="3">cv. Nipponbare</strain>
    </source>
</reference>